<dbReference type="EMBL" id="CM047940">
    <property type="protein sequence ID" value="KAI9904169.1"/>
    <property type="molecule type" value="Genomic_DNA"/>
</dbReference>
<reference evidence="1" key="1">
    <citation type="submission" date="2022-10" db="EMBL/GenBank/DDBJ databases">
        <title>Complete Genome of Trichothecium roseum strain YXFP-22015, a Plant Pathogen Isolated from Citrus.</title>
        <authorList>
            <person name="Wang Y."/>
            <person name="Zhu L."/>
        </authorList>
    </citation>
    <scope>NUCLEOTIDE SEQUENCE</scope>
    <source>
        <strain evidence="1">YXFP-22015</strain>
    </source>
</reference>
<evidence type="ECO:0000313" key="1">
    <source>
        <dbReference type="EMBL" id="KAI9904169.1"/>
    </source>
</evidence>
<evidence type="ECO:0000313" key="2">
    <source>
        <dbReference type="Proteomes" id="UP001163324"/>
    </source>
</evidence>
<name>A0ACC0VD88_9HYPO</name>
<proteinExistence type="predicted"/>
<sequence>MHLMSKMPRLGGGGGPRLAPMAARSTRFPCRSSNSSRSHSRATATTTTTTTTTTTKTTASYFCSSARTRPTVPPYSATNPTNNSSTSNGSTSNSSRRSAPSRTYASERTKKWLRHEAKLFVRYAAISWGGMLCLFAIYYAVIEELLERDFPTPPEWPWRTRKQLRDAHKWSDGRHRHVTWPKTLELARNLILFIEDPDRDTGKRLPRLPGAAGEDEPGLEVPWEFVPRDISGESEEWRRGYVELVMLTAKAAEKVDGWLRDVGRNCISAPEYVIGPSNPRPKPIPPGAPKAPREEDCEIAYPPADRWYLKLLATRGLSPRQRMEAAFEYANFMELQGRADGPEALYSMALAEATRGTDPSQLPYDPKTLILKDGAVPSQNVLDAVTALANYRARQGDVAKALPVYISLLKARRSLPTSPTLPADSSPKNQKKKAASTTTPPASIVDRITDLFSPPPYPAPPPDGFSPPWRSPLERCHEASLNLYIGEILYATSSSSSPSSPSRNGDGLAWTRDGVDLAEEQLRSLPPRKPGFRPDDATRTCRECLETGLGNWSAMVAGLAREERASREARGGGGGGGIFSLWKKGKEGEEEQDGGRWEAEKAVVEDRIRRTRELVEEVVMPDEGLMKYFKA</sequence>
<gene>
    <name evidence="1" type="ORF">N3K66_000698</name>
</gene>
<protein>
    <submittedName>
        <fullName evidence="1">Uncharacterized protein</fullName>
    </submittedName>
</protein>
<keyword evidence="2" id="KW-1185">Reference proteome</keyword>
<accession>A0ACC0VD88</accession>
<organism evidence="1 2">
    <name type="scientific">Trichothecium roseum</name>
    <dbReference type="NCBI Taxonomy" id="47278"/>
    <lineage>
        <taxon>Eukaryota</taxon>
        <taxon>Fungi</taxon>
        <taxon>Dikarya</taxon>
        <taxon>Ascomycota</taxon>
        <taxon>Pezizomycotina</taxon>
        <taxon>Sordariomycetes</taxon>
        <taxon>Hypocreomycetidae</taxon>
        <taxon>Hypocreales</taxon>
        <taxon>Hypocreales incertae sedis</taxon>
        <taxon>Trichothecium</taxon>
    </lineage>
</organism>
<dbReference type="Proteomes" id="UP001163324">
    <property type="component" value="Chromosome 1"/>
</dbReference>
<comment type="caution">
    <text evidence="1">The sequence shown here is derived from an EMBL/GenBank/DDBJ whole genome shotgun (WGS) entry which is preliminary data.</text>
</comment>